<dbReference type="Gene3D" id="1.10.10.60">
    <property type="entry name" value="Homeodomain-like"/>
    <property type="match status" value="1"/>
</dbReference>
<protein>
    <submittedName>
        <fullName evidence="5">AraC family transcriptional regulator</fullName>
    </submittedName>
</protein>
<dbReference type="Pfam" id="PF02311">
    <property type="entry name" value="AraC_binding"/>
    <property type="match status" value="1"/>
</dbReference>
<feature type="domain" description="HTH araC/xylS-type" evidence="4">
    <location>
        <begin position="166"/>
        <end position="264"/>
    </location>
</feature>
<dbReference type="InterPro" id="IPR020449">
    <property type="entry name" value="Tscrpt_reg_AraC-type_HTH"/>
</dbReference>
<keyword evidence="3" id="KW-0804">Transcription</keyword>
<evidence type="ECO:0000313" key="6">
    <source>
        <dbReference type="Proteomes" id="UP000501387"/>
    </source>
</evidence>
<dbReference type="InterPro" id="IPR003313">
    <property type="entry name" value="AraC-bd"/>
</dbReference>
<proteinExistence type="predicted"/>
<dbReference type="InterPro" id="IPR009057">
    <property type="entry name" value="Homeodomain-like_sf"/>
</dbReference>
<dbReference type="PANTHER" id="PTHR43280">
    <property type="entry name" value="ARAC-FAMILY TRANSCRIPTIONAL REGULATOR"/>
    <property type="match status" value="1"/>
</dbReference>
<keyword evidence="6" id="KW-1185">Reference proteome</keyword>
<dbReference type="Proteomes" id="UP000501387">
    <property type="component" value="Chromosome"/>
</dbReference>
<evidence type="ECO:0000256" key="1">
    <source>
        <dbReference type="ARBA" id="ARBA00023015"/>
    </source>
</evidence>
<keyword evidence="1" id="KW-0805">Transcription regulation</keyword>
<organism evidence="5 6">
    <name type="scientific">Leucobacter insecticola</name>
    <dbReference type="NCBI Taxonomy" id="2714934"/>
    <lineage>
        <taxon>Bacteria</taxon>
        <taxon>Bacillati</taxon>
        <taxon>Actinomycetota</taxon>
        <taxon>Actinomycetes</taxon>
        <taxon>Micrococcales</taxon>
        <taxon>Microbacteriaceae</taxon>
        <taxon>Leucobacter</taxon>
    </lineage>
</organism>
<dbReference type="PRINTS" id="PR00032">
    <property type="entry name" value="HTHARAC"/>
</dbReference>
<keyword evidence="2" id="KW-0238">DNA-binding</keyword>
<evidence type="ECO:0000256" key="2">
    <source>
        <dbReference type="ARBA" id="ARBA00023125"/>
    </source>
</evidence>
<dbReference type="EMBL" id="CP049934">
    <property type="protein sequence ID" value="QIM16269.1"/>
    <property type="molecule type" value="Genomic_DNA"/>
</dbReference>
<name>A0A6G8FJ08_9MICO</name>
<dbReference type="SMART" id="SM00342">
    <property type="entry name" value="HTH_ARAC"/>
    <property type="match status" value="1"/>
</dbReference>
<dbReference type="GO" id="GO:0003700">
    <property type="term" value="F:DNA-binding transcription factor activity"/>
    <property type="evidence" value="ECO:0007669"/>
    <property type="project" value="InterPro"/>
</dbReference>
<reference evidence="5 6" key="1">
    <citation type="submission" date="2020-03" db="EMBL/GenBank/DDBJ databases">
        <title>Leucobacter sp. nov., isolated from beetles.</title>
        <authorList>
            <person name="Hyun D.-W."/>
            <person name="Bae J.-W."/>
        </authorList>
    </citation>
    <scope>NUCLEOTIDE SEQUENCE [LARGE SCALE GENOMIC DNA]</scope>
    <source>
        <strain evidence="5 6">HDW9B</strain>
    </source>
</reference>
<dbReference type="Gene3D" id="2.60.120.10">
    <property type="entry name" value="Jelly Rolls"/>
    <property type="match status" value="1"/>
</dbReference>
<dbReference type="InterPro" id="IPR014710">
    <property type="entry name" value="RmlC-like_jellyroll"/>
</dbReference>
<dbReference type="SUPFAM" id="SSF46689">
    <property type="entry name" value="Homeodomain-like"/>
    <property type="match status" value="1"/>
</dbReference>
<dbReference type="GO" id="GO:0043565">
    <property type="term" value="F:sequence-specific DNA binding"/>
    <property type="evidence" value="ECO:0007669"/>
    <property type="project" value="InterPro"/>
</dbReference>
<dbReference type="AlphaFoldDB" id="A0A6G8FJ08"/>
<dbReference type="RefSeq" id="WP_166323121.1">
    <property type="nucleotide sequence ID" value="NZ_CP049934.1"/>
</dbReference>
<evidence type="ECO:0000313" key="5">
    <source>
        <dbReference type="EMBL" id="QIM16269.1"/>
    </source>
</evidence>
<evidence type="ECO:0000259" key="4">
    <source>
        <dbReference type="PROSITE" id="PS01124"/>
    </source>
</evidence>
<dbReference type="KEGG" id="lins:G7067_07275"/>
<dbReference type="InterPro" id="IPR037923">
    <property type="entry name" value="HTH-like"/>
</dbReference>
<dbReference type="SUPFAM" id="SSF51215">
    <property type="entry name" value="Regulatory protein AraC"/>
    <property type="match status" value="1"/>
</dbReference>
<dbReference type="PANTHER" id="PTHR43280:SF32">
    <property type="entry name" value="TRANSCRIPTIONAL REGULATORY PROTEIN"/>
    <property type="match status" value="1"/>
</dbReference>
<dbReference type="PROSITE" id="PS01124">
    <property type="entry name" value="HTH_ARAC_FAMILY_2"/>
    <property type="match status" value="1"/>
</dbReference>
<gene>
    <name evidence="5" type="ORF">G7067_07275</name>
</gene>
<dbReference type="Pfam" id="PF12833">
    <property type="entry name" value="HTH_18"/>
    <property type="match status" value="1"/>
</dbReference>
<evidence type="ECO:0000256" key="3">
    <source>
        <dbReference type="ARBA" id="ARBA00023163"/>
    </source>
</evidence>
<dbReference type="InterPro" id="IPR018060">
    <property type="entry name" value="HTH_AraC"/>
</dbReference>
<sequence>MHSLTMQPDFPSGTQFTVEPIDALNEAHEPHRHNFAQLILIEEGEGYDVIDFARVPLTPGDVHVIAPGQVHFWEARGLRGIGVMFEESLLDQLGGLPDQVRELLLLGAAPLCLTMQAQAQVRRLVEAVAETRSSESARHLISATMWECVSGGAAPPAAVEQSSLSRDFLRMVLRAPSARMTVSSCAAVLGVTSGYLTESVVADTGSTPGRILRTAVARESQRLLNGTELSAAQIADRLGFSEPSYFSRFFRREVGCTPTSYREVPASTRRMV</sequence>
<accession>A0A6G8FJ08</accession>